<keyword evidence="3" id="KW-0813">Transport</keyword>
<keyword evidence="8" id="KW-0625">Polysaccharide transport</keyword>
<dbReference type="GO" id="GO:0006811">
    <property type="term" value="P:monoatomic ion transport"/>
    <property type="evidence" value="ECO:0007669"/>
    <property type="project" value="UniProtKB-KW"/>
</dbReference>
<feature type="chain" id="PRO_5011737835" evidence="15">
    <location>
        <begin position="28"/>
        <end position="369"/>
    </location>
</feature>
<evidence type="ECO:0000256" key="3">
    <source>
        <dbReference type="ARBA" id="ARBA00022448"/>
    </source>
</evidence>
<evidence type="ECO:0000256" key="5">
    <source>
        <dbReference type="ARBA" id="ARBA00022597"/>
    </source>
</evidence>
<dbReference type="PANTHER" id="PTHR33619">
    <property type="entry name" value="POLYSACCHARIDE EXPORT PROTEIN GFCE-RELATED"/>
    <property type="match status" value="1"/>
</dbReference>
<evidence type="ECO:0000256" key="11">
    <source>
        <dbReference type="ARBA" id="ARBA00023136"/>
    </source>
</evidence>
<evidence type="ECO:0000256" key="7">
    <source>
        <dbReference type="ARBA" id="ARBA00022729"/>
    </source>
</evidence>
<dbReference type="InterPro" id="IPR003715">
    <property type="entry name" value="Poly_export_N"/>
</dbReference>
<dbReference type="Proteomes" id="UP000198893">
    <property type="component" value="Unassembled WGS sequence"/>
</dbReference>
<sequence>MTAKIGKLGLLAFATLFLAACSLPRGAALQSEIVATKSGEEASFVVEPVTRANLPRLKQWPATGWKGHYRWFEARPGPASSVIRKGDRVKLTIWDNQENSLLTSNVQKNVEISNIVVSSSGTIFVPYVGEVLVRGMTPDDARAHLQKELSGIASTAQVQLEMQSGQYNSVDLVGGVAKPGSVPLPDRNFTLLSLLAEGGGISPALNNPLVRLIRDRETYEIRASDLFSDSERNVTLRGGDKVIVEEDERYFIALGATGTQRLVSFETEKVMALEALSMLGGLNEGSANPQGILVLREYPETALRQDGTGPEKTEVIFTIDLTSADGLFAARKFEIHPHDTVMATESPFRSARTIMSLFGVAFGLANQAQ</sequence>
<dbReference type="PANTHER" id="PTHR33619:SF3">
    <property type="entry name" value="POLYSACCHARIDE EXPORT PROTEIN GFCE-RELATED"/>
    <property type="match status" value="1"/>
</dbReference>
<dbReference type="Gene3D" id="3.30.1950.10">
    <property type="entry name" value="wza like domain"/>
    <property type="match status" value="1"/>
</dbReference>
<dbReference type="Pfam" id="PF22461">
    <property type="entry name" value="SLBB_2"/>
    <property type="match status" value="1"/>
</dbReference>
<evidence type="ECO:0000256" key="15">
    <source>
        <dbReference type="SAM" id="SignalP"/>
    </source>
</evidence>
<feature type="signal peptide" evidence="15">
    <location>
        <begin position="1"/>
        <end position="27"/>
    </location>
</feature>
<protein>
    <submittedName>
        <fullName evidence="18">Polysaccharide export outer membrane protein</fullName>
    </submittedName>
</protein>
<reference evidence="18 19" key="1">
    <citation type="submission" date="2016-10" db="EMBL/GenBank/DDBJ databases">
        <authorList>
            <person name="de Groot N.N."/>
        </authorList>
    </citation>
    <scope>NUCLEOTIDE SEQUENCE [LARGE SCALE GENOMIC DNA]</scope>
    <source>
        <strain evidence="18 19">DSM 27842</strain>
    </source>
</reference>
<evidence type="ECO:0000256" key="10">
    <source>
        <dbReference type="ARBA" id="ARBA00023114"/>
    </source>
</evidence>
<dbReference type="Gene3D" id="3.10.560.10">
    <property type="entry name" value="Outer membrane lipoprotein wza domain like"/>
    <property type="match status" value="2"/>
</dbReference>
<dbReference type="InterPro" id="IPR054765">
    <property type="entry name" value="SLBB_dom"/>
</dbReference>
<evidence type="ECO:0000256" key="1">
    <source>
        <dbReference type="ARBA" id="ARBA00004571"/>
    </source>
</evidence>
<evidence type="ECO:0000256" key="6">
    <source>
        <dbReference type="ARBA" id="ARBA00022692"/>
    </source>
</evidence>
<comment type="similarity">
    <text evidence="2">Belongs to the BexD/CtrA/VexA family.</text>
</comment>
<dbReference type="Pfam" id="PF02563">
    <property type="entry name" value="Poly_export"/>
    <property type="match status" value="1"/>
</dbReference>
<keyword evidence="14" id="KW-0449">Lipoprotein</keyword>
<proteinExistence type="inferred from homology"/>
<keyword evidence="6" id="KW-0812">Transmembrane</keyword>
<organism evidence="18 19">
    <name type="scientific">Salinihabitans flavidus</name>
    <dbReference type="NCBI Taxonomy" id="569882"/>
    <lineage>
        <taxon>Bacteria</taxon>
        <taxon>Pseudomonadati</taxon>
        <taxon>Pseudomonadota</taxon>
        <taxon>Alphaproteobacteria</taxon>
        <taxon>Rhodobacterales</taxon>
        <taxon>Roseobacteraceae</taxon>
        <taxon>Salinihabitans</taxon>
    </lineage>
</organism>
<dbReference type="GO" id="GO:0015159">
    <property type="term" value="F:polysaccharide transmembrane transporter activity"/>
    <property type="evidence" value="ECO:0007669"/>
    <property type="project" value="InterPro"/>
</dbReference>
<keyword evidence="7 15" id="KW-0732">Signal</keyword>
<dbReference type="STRING" id="569882.SAMN04490248_101297"/>
<evidence type="ECO:0000256" key="12">
    <source>
        <dbReference type="ARBA" id="ARBA00023139"/>
    </source>
</evidence>
<keyword evidence="13" id="KW-0998">Cell outer membrane</keyword>
<evidence type="ECO:0000256" key="13">
    <source>
        <dbReference type="ARBA" id="ARBA00023237"/>
    </source>
</evidence>
<name>A0A1H8LU94_9RHOB</name>
<evidence type="ECO:0000256" key="2">
    <source>
        <dbReference type="ARBA" id="ARBA00009450"/>
    </source>
</evidence>
<evidence type="ECO:0000259" key="17">
    <source>
        <dbReference type="Pfam" id="PF22461"/>
    </source>
</evidence>
<evidence type="ECO:0000256" key="4">
    <source>
        <dbReference type="ARBA" id="ARBA00022452"/>
    </source>
</evidence>
<gene>
    <name evidence="18" type="ORF">SAMN04490248_101297</name>
</gene>
<dbReference type="PROSITE" id="PS51257">
    <property type="entry name" value="PROKAR_LIPOPROTEIN"/>
    <property type="match status" value="1"/>
</dbReference>
<dbReference type="GO" id="GO:0046930">
    <property type="term" value="C:pore complex"/>
    <property type="evidence" value="ECO:0007669"/>
    <property type="project" value="UniProtKB-KW"/>
</dbReference>
<evidence type="ECO:0000256" key="8">
    <source>
        <dbReference type="ARBA" id="ARBA00023047"/>
    </source>
</evidence>
<evidence type="ECO:0000256" key="9">
    <source>
        <dbReference type="ARBA" id="ARBA00023065"/>
    </source>
</evidence>
<dbReference type="GO" id="GO:0015288">
    <property type="term" value="F:porin activity"/>
    <property type="evidence" value="ECO:0007669"/>
    <property type="project" value="UniProtKB-KW"/>
</dbReference>
<dbReference type="GO" id="GO:0009279">
    <property type="term" value="C:cell outer membrane"/>
    <property type="evidence" value="ECO:0007669"/>
    <property type="project" value="UniProtKB-SubCell"/>
</dbReference>
<keyword evidence="4" id="KW-1134">Transmembrane beta strand</keyword>
<evidence type="ECO:0000259" key="16">
    <source>
        <dbReference type="Pfam" id="PF02563"/>
    </source>
</evidence>
<keyword evidence="11" id="KW-0472">Membrane</keyword>
<dbReference type="InterPro" id="IPR049712">
    <property type="entry name" value="Poly_export"/>
</dbReference>
<comment type="subcellular location">
    <subcellularLocation>
        <location evidence="1">Cell outer membrane</location>
        <topology evidence="1">Multi-pass membrane protein</topology>
    </subcellularLocation>
</comment>
<accession>A0A1H8LU94</accession>
<dbReference type="EMBL" id="FODS01000001">
    <property type="protein sequence ID" value="SEO08653.1"/>
    <property type="molecule type" value="Genomic_DNA"/>
</dbReference>
<evidence type="ECO:0000256" key="14">
    <source>
        <dbReference type="ARBA" id="ARBA00023288"/>
    </source>
</evidence>
<keyword evidence="9" id="KW-0406">Ion transport</keyword>
<evidence type="ECO:0000313" key="18">
    <source>
        <dbReference type="EMBL" id="SEO08653.1"/>
    </source>
</evidence>
<keyword evidence="12" id="KW-0564">Palmitate</keyword>
<feature type="domain" description="Polysaccharide export protein N-terminal" evidence="16">
    <location>
        <begin position="79"/>
        <end position="162"/>
    </location>
</feature>
<keyword evidence="19" id="KW-1185">Reference proteome</keyword>
<feature type="domain" description="SLBB" evidence="17">
    <location>
        <begin position="171"/>
        <end position="244"/>
    </location>
</feature>
<keyword evidence="10" id="KW-0626">Porin</keyword>
<keyword evidence="5" id="KW-0762">Sugar transport</keyword>
<evidence type="ECO:0000313" key="19">
    <source>
        <dbReference type="Proteomes" id="UP000198893"/>
    </source>
</evidence>
<dbReference type="AlphaFoldDB" id="A0A1H8LU94"/>